<dbReference type="Proteomes" id="UP000321570">
    <property type="component" value="Unassembled WGS sequence"/>
</dbReference>
<evidence type="ECO:0000313" key="2">
    <source>
        <dbReference type="Proteomes" id="UP000321570"/>
    </source>
</evidence>
<dbReference type="AlphaFoldDB" id="A0A564Z5Y9"/>
<name>A0A564Z5Y9_HYMDI</name>
<sequence length="66" mass="7389">MIRYSKCLGQCNHTRAEPKLNFLPKRSTLVDDECKQPEKVCFSEPVSLVNGGVKSGCAKCRQGRFV</sequence>
<protein>
    <submittedName>
        <fullName evidence="1">Uncharacterized protein</fullName>
    </submittedName>
</protein>
<accession>A0A564Z5Y9</accession>
<evidence type="ECO:0000313" key="1">
    <source>
        <dbReference type="EMBL" id="VUZ54739.1"/>
    </source>
</evidence>
<organism evidence="1 2">
    <name type="scientific">Hymenolepis diminuta</name>
    <name type="common">Rat tapeworm</name>
    <dbReference type="NCBI Taxonomy" id="6216"/>
    <lineage>
        <taxon>Eukaryota</taxon>
        <taxon>Metazoa</taxon>
        <taxon>Spiralia</taxon>
        <taxon>Lophotrochozoa</taxon>
        <taxon>Platyhelminthes</taxon>
        <taxon>Cestoda</taxon>
        <taxon>Eucestoda</taxon>
        <taxon>Cyclophyllidea</taxon>
        <taxon>Hymenolepididae</taxon>
        <taxon>Hymenolepis</taxon>
    </lineage>
</organism>
<reference evidence="1 2" key="1">
    <citation type="submission" date="2019-07" db="EMBL/GenBank/DDBJ databases">
        <authorList>
            <person name="Jastrzebski P J."/>
            <person name="Paukszto L."/>
            <person name="Jastrzebski P J."/>
        </authorList>
    </citation>
    <scope>NUCLEOTIDE SEQUENCE [LARGE SCALE GENOMIC DNA]</scope>
    <source>
        <strain evidence="1 2">WMS-il1</strain>
    </source>
</reference>
<gene>
    <name evidence="1" type="ORF">WMSIL1_LOCUS12871</name>
</gene>
<keyword evidence="2" id="KW-1185">Reference proteome</keyword>
<proteinExistence type="predicted"/>
<dbReference type="EMBL" id="CABIJS010000666">
    <property type="protein sequence ID" value="VUZ54739.1"/>
    <property type="molecule type" value="Genomic_DNA"/>
</dbReference>